<feature type="region of interest" description="Disordered" evidence="1">
    <location>
        <begin position="136"/>
        <end position="166"/>
    </location>
</feature>
<feature type="compositionally biased region" description="Gly residues" evidence="1">
    <location>
        <begin position="144"/>
        <end position="158"/>
    </location>
</feature>
<evidence type="ECO:0000256" key="1">
    <source>
        <dbReference type="SAM" id="MobiDB-lite"/>
    </source>
</evidence>
<reference evidence="2" key="1">
    <citation type="journal article" date="2005" name="PLoS Biol.">
        <title>The genomes of Oryza sativa: a history of duplications.</title>
        <authorList>
            <person name="Yu J."/>
            <person name="Wang J."/>
            <person name="Lin W."/>
            <person name="Li S."/>
            <person name="Li H."/>
            <person name="Zhou J."/>
            <person name="Ni P."/>
            <person name="Dong W."/>
            <person name="Hu S."/>
            <person name="Zeng C."/>
            <person name="Zhang J."/>
            <person name="Zhang Y."/>
            <person name="Li R."/>
            <person name="Xu Z."/>
            <person name="Li S."/>
            <person name="Li X."/>
            <person name="Zheng H."/>
            <person name="Cong L."/>
            <person name="Lin L."/>
            <person name="Yin J."/>
            <person name="Geng J."/>
            <person name="Li G."/>
            <person name="Shi J."/>
            <person name="Liu J."/>
            <person name="Lv H."/>
            <person name="Li J."/>
            <person name="Wang J."/>
            <person name="Deng Y."/>
            <person name="Ran L."/>
            <person name="Shi X."/>
            <person name="Wang X."/>
            <person name="Wu Q."/>
            <person name="Li C."/>
            <person name="Ren X."/>
            <person name="Wang J."/>
            <person name="Wang X."/>
            <person name="Li D."/>
            <person name="Liu D."/>
            <person name="Zhang X."/>
            <person name="Ji Z."/>
            <person name="Zhao W."/>
            <person name="Sun Y."/>
            <person name="Zhang Z."/>
            <person name="Bao J."/>
            <person name="Han Y."/>
            <person name="Dong L."/>
            <person name="Ji J."/>
            <person name="Chen P."/>
            <person name="Wu S."/>
            <person name="Liu J."/>
            <person name="Xiao Y."/>
            <person name="Bu D."/>
            <person name="Tan J."/>
            <person name="Yang L."/>
            <person name="Ye C."/>
            <person name="Zhang J."/>
            <person name="Xu J."/>
            <person name="Zhou Y."/>
            <person name="Yu Y."/>
            <person name="Zhang B."/>
            <person name="Zhuang S."/>
            <person name="Wei H."/>
            <person name="Liu B."/>
            <person name="Lei M."/>
            <person name="Yu H."/>
            <person name="Li Y."/>
            <person name="Xu H."/>
            <person name="Wei S."/>
            <person name="He X."/>
            <person name="Fang L."/>
            <person name="Zhang Z."/>
            <person name="Zhang Y."/>
            <person name="Huang X."/>
            <person name="Su Z."/>
            <person name="Tong W."/>
            <person name="Li J."/>
            <person name="Tong Z."/>
            <person name="Li S."/>
            <person name="Ye J."/>
            <person name="Wang L."/>
            <person name="Fang L."/>
            <person name="Lei T."/>
            <person name="Chen C."/>
            <person name="Chen H."/>
            <person name="Xu Z."/>
            <person name="Li H."/>
            <person name="Huang H."/>
            <person name="Zhang F."/>
            <person name="Xu H."/>
            <person name="Li N."/>
            <person name="Zhao C."/>
            <person name="Li S."/>
            <person name="Dong L."/>
            <person name="Huang Y."/>
            <person name="Li L."/>
            <person name="Xi Y."/>
            <person name="Qi Q."/>
            <person name="Li W."/>
            <person name="Zhang B."/>
            <person name="Hu W."/>
            <person name="Zhang Y."/>
            <person name="Tian X."/>
            <person name="Jiao Y."/>
            <person name="Liang X."/>
            <person name="Jin J."/>
            <person name="Gao L."/>
            <person name="Zheng W."/>
            <person name="Hao B."/>
            <person name="Liu S."/>
            <person name="Wang W."/>
            <person name="Yuan L."/>
            <person name="Cao M."/>
            <person name="McDermott J."/>
            <person name="Samudrala R."/>
            <person name="Wang J."/>
            <person name="Wong G.K."/>
            <person name="Yang H."/>
        </authorList>
    </citation>
    <scope>NUCLEOTIDE SEQUENCE [LARGE SCALE GENOMIC DNA]</scope>
</reference>
<dbReference type="Proteomes" id="UP000007752">
    <property type="component" value="Chromosome 7"/>
</dbReference>
<reference evidence="2" key="2">
    <citation type="submission" date="2008-12" db="EMBL/GenBank/DDBJ databases">
        <title>Improved gene annotation of the rice (Oryza sativa) genomes.</title>
        <authorList>
            <person name="Wang J."/>
            <person name="Li R."/>
            <person name="Fan W."/>
            <person name="Huang Q."/>
            <person name="Zhang J."/>
            <person name="Zhou Y."/>
            <person name="Hu Y."/>
            <person name="Zi S."/>
            <person name="Li J."/>
            <person name="Ni P."/>
            <person name="Zheng H."/>
            <person name="Zhang Y."/>
            <person name="Zhao M."/>
            <person name="Hao Q."/>
            <person name="McDermott J."/>
            <person name="Samudrala R."/>
            <person name="Kristiansen K."/>
            <person name="Wong G.K.-S."/>
        </authorList>
    </citation>
    <scope>NUCLEOTIDE SEQUENCE</scope>
</reference>
<dbReference type="AlphaFoldDB" id="B9FY33"/>
<gene>
    <name evidence="2" type="ORF">OsJ_24874</name>
</gene>
<proteinExistence type="predicted"/>
<protein>
    <submittedName>
        <fullName evidence="2">Uncharacterized protein</fullName>
    </submittedName>
</protein>
<name>B9FY33_ORYSJ</name>
<sequence>MKMMSMAQIMRKTSVVVLQEEEDLTSSATRRAPAPPPREVVRVRLRLTPAPVATAEDAARGGKMPPPPPLPTSCEQEEACVEQEGRGGPCPLLLRRGATPDDQELQRRRRALAGERAGAVTVAGEAGLLDGARHAERGHRRGPFGHGQAEGGLAVEGGGPRRELAKMGQPPLDASAIYNSSLRHFEISDSKFPLHSISLSYDNLAWMLALVEISADLWSIRSALQGTEEIGCLVYFPCVIKLFVLEE</sequence>
<dbReference type="EMBL" id="CM000144">
    <property type="protein sequence ID" value="EEE67470.1"/>
    <property type="molecule type" value="Genomic_DNA"/>
</dbReference>
<accession>B9FY33</accession>
<organism evidence="2">
    <name type="scientific">Oryza sativa subsp. japonica</name>
    <name type="common">Rice</name>
    <dbReference type="NCBI Taxonomy" id="39947"/>
    <lineage>
        <taxon>Eukaryota</taxon>
        <taxon>Viridiplantae</taxon>
        <taxon>Streptophyta</taxon>
        <taxon>Embryophyta</taxon>
        <taxon>Tracheophyta</taxon>
        <taxon>Spermatophyta</taxon>
        <taxon>Magnoliopsida</taxon>
        <taxon>Liliopsida</taxon>
        <taxon>Poales</taxon>
        <taxon>Poaceae</taxon>
        <taxon>BOP clade</taxon>
        <taxon>Oryzoideae</taxon>
        <taxon>Oryzeae</taxon>
        <taxon>Oryzinae</taxon>
        <taxon>Oryza</taxon>
        <taxon>Oryza sativa</taxon>
    </lineage>
</organism>
<feature type="region of interest" description="Disordered" evidence="1">
    <location>
        <begin position="51"/>
        <end position="74"/>
    </location>
</feature>
<evidence type="ECO:0000313" key="2">
    <source>
        <dbReference type="EMBL" id="EEE67470.1"/>
    </source>
</evidence>